<name>A0A157S5B4_9BORD</name>
<dbReference type="InterPro" id="IPR002898">
    <property type="entry name" value="MotA_ExbB_proton_chnl"/>
</dbReference>
<evidence type="ECO:0000256" key="2">
    <source>
        <dbReference type="ARBA" id="ARBA00022475"/>
    </source>
</evidence>
<keyword evidence="6" id="KW-0813">Transport</keyword>
<evidence type="ECO:0000256" key="6">
    <source>
        <dbReference type="RuleBase" id="RU004057"/>
    </source>
</evidence>
<feature type="transmembrane region" description="Helical" evidence="7">
    <location>
        <begin position="108"/>
        <end position="133"/>
    </location>
</feature>
<dbReference type="GO" id="GO:0005886">
    <property type="term" value="C:plasma membrane"/>
    <property type="evidence" value="ECO:0007669"/>
    <property type="project" value="UniProtKB-SubCell"/>
</dbReference>
<organism evidence="9 10">
    <name type="scientific">Bordetella ansorpii</name>
    <dbReference type="NCBI Taxonomy" id="288768"/>
    <lineage>
        <taxon>Bacteria</taxon>
        <taxon>Pseudomonadati</taxon>
        <taxon>Pseudomonadota</taxon>
        <taxon>Betaproteobacteria</taxon>
        <taxon>Burkholderiales</taxon>
        <taxon>Alcaligenaceae</taxon>
        <taxon>Bordetella</taxon>
    </lineage>
</organism>
<keyword evidence="10" id="KW-1185">Reference proteome</keyword>
<dbReference type="PANTHER" id="PTHR30625">
    <property type="entry name" value="PROTEIN TOLQ"/>
    <property type="match status" value="1"/>
</dbReference>
<evidence type="ECO:0000259" key="8">
    <source>
        <dbReference type="Pfam" id="PF01618"/>
    </source>
</evidence>
<accession>A0A157S5B4</accession>
<comment type="subcellular location">
    <subcellularLocation>
        <location evidence="1">Cell membrane</location>
        <topology evidence="1">Multi-pass membrane protein</topology>
    </subcellularLocation>
    <subcellularLocation>
        <location evidence="6">Membrane</location>
        <topology evidence="6">Multi-pass membrane protein</topology>
    </subcellularLocation>
</comment>
<evidence type="ECO:0000256" key="3">
    <source>
        <dbReference type="ARBA" id="ARBA00022692"/>
    </source>
</evidence>
<proteinExistence type="inferred from homology"/>
<dbReference type="GO" id="GO:0017038">
    <property type="term" value="P:protein import"/>
    <property type="evidence" value="ECO:0007669"/>
    <property type="project" value="TreeGrafter"/>
</dbReference>
<keyword evidence="2" id="KW-1003">Cell membrane</keyword>
<dbReference type="EMBL" id="FKIF01000001">
    <property type="protein sequence ID" value="SAI65575.1"/>
    <property type="molecule type" value="Genomic_DNA"/>
</dbReference>
<evidence type="ECO:0000313" key="9">
    <source>
        <dbReference type="EMBL" id="SAI65575.1"/>
    </source>
</evidence>
<gene>
    <name evidence="9" type="primary">tolQ_1</name>
    <name evidence="9" type="ORF">SAMEA3906486_00319</name>
</gene>
<keyword evidence="3 7" id="KW-0812">Transmembrane</keyword>
<evidence type="ECO:0000256" key="4">
    <source>
        <dbReference type="ARBA" id="ARBA00022989"/>
    </source>
</evidence>
<protein>
    <submittedName>
        <fullName evidence="9">TolQ-like translocation protein</fullName>
    </submittedName>
</protein>
<dbReference type="Pfam" id="PF01618">
    <property type="entry name" value="MotA_ExbB"/>
    <property type="match status" value="1"/>
</dbReference>
<evidence type="ECO:0000256" key="1">
    <source>
        <dbReference type="ARBA" id="ARBA00004651"/>
    </source>
</evidence>
<evidence type="ECO:0000313" key="10">
    <source>
        <dbReference type="Proteomes" id="UP000076848"/>
    </source>
</evidence>
<sequence length="219" mass="23694">MMIQSWVIMVSKSRLAKRVEVANSDFRTVFAKVGNRLEMLADEARLNEQLKNAPLWRLYSVAVNEIRVRRAQGADTNTVSAATIEAIRASMDAIRTKESQMLGKRLSALSNAIAGGPYIGLLGTVLGIMVVFLGTAMAGDVNINAIAPGMAAALLATAMGLFVAIPALFGYNRLITRNKEINADMRVFVDEFITRLAEVHGEGSRAETMHANQARVATA</sequence>
<keyword evidence="5 7" id="KW-0472">Membrane</keyword>
<keyword evidence="6" id="KW-0653">Protein transport</keyword>
<feature type="domain" description="MotA/TolQ/ExbB proton channel" evidence="8">
    <location>
        <begin position="77"/>
        <end position="185"/>
    </location>
</feature>
<feature type="transmembrane region" description="Helical" evidence="7">
    <location>
        <begin position="145"/>
        <end position="169"/>
    </location>
</feature>
<reference evidence="9 10" key="1">
    <citation type="submission" date="2016-04" db="EMBL/GenBank/DDBJ databases">
        <authorList>
            <consortium name="Pathogen Informatics"/>
        </authorList>
    </citation>
    <scope>NUCLEOTIDE SEQUENCE [LARGE SCALE GENOMIC DNA]</scope>
    <source>
        <strain evidence="9 10">H050680373</strain>
    </source>
</reference>
<comment type="similarity">
    <text evidence="6">Belongs to the exbB/tolQ family.</text>
</comment>
<dbReference type="InterPro" id="IPR050790">
    <property type="entry name" value="ExbB/TolQ_transport"/>
</dbReference>
<keyword evidence="4 7" id="KW-1133">Transmembrane helix</keyword>
<dbReference type="STRING" id="288768.SAMEA3906486_00319"/>
<dbReference type="AlphaFoldDB" id="A0A157S5B4"/>
<dbReference type="Proteomes" id="UP000076848">
    <property type="component" value="Unassembled WGS sequence"/>
</dbReference>
<evidence type="ECO:0000256" key="5">
    <source>
        <dbReference type="ARBA" id="ARBA00023136"/>
    </source>
</evidence>
<dbReference type="PANTHER" id="PTHR30625:SF3">
    <property type="entry name" value="TOL-PAL SYSTEM PROTEIN TOLQ"/>
    <property type="match status" value="1"/>
</dbReference>
<evidence type="ECO:0000256" key="7">
    <source>
        <dbReference type="SAM" id="Phobius"/>
    </source>
</evidence>